<evidence type="ECO:0000259" key="1">
    <source>
        <dbReference type="PROSITE" id="PS50181"/>
    </source>
</evidence>
<comment type="caution">
    <text evidence="2">The sequence shown here is derived from an EMBL/GenBank/DDBJ whole genome shotgun (WGS) entry which is preliminary data.</text>
</comment>
<dbReference type="PROSITE" id="PS50181">
    <property type="entry name" value="FBOX"/>
    <property type="match status" value="1"/>
</dbReference>
<dbReference type="SMART" id="SM00612">
    <property type="entry name" value="Kelch"/>
    <property type="match status" value="2"/>
</dbReference>
<dbReference type="GO" id="GO:0080037">
    <property type="term" value="P:negative regulation of cytokinin-activated signaling pathway"/>
    <property type="evidence" value="ECO:0007669"/>
    <property type="project" value="InterPro"/>
</dbReference>
<organism evidence="2 3">
    <name type="scientific">Taxus chinensis</name>
    <name type="common">Chinese yew</name>
    <name type="synonym">Taxus wallichiana var. chinensis</name>
    <dbReference type="NCBI Taxonomy" id="29808"/>
    <lineage>
        <taxon>Eukaryota</taxon>
        <taxon>Viridiplantae</taxon>
        <taxon>Streptophyta</taxon>
        <taxon>Embryophyta</taxon>
        <taxon>Tracheophyta</taxon>
        <taxon>Spermatophyta</taxon>
        <taxon>Pinopsida</taxon>
        <taxon>Pinidae</taxon>
        <taxon>Conifers II</taxon>
        <taxon>Cupressales</taxon>
        <taxon>Taxaceae</taxon>
        <taxon>Taxus</taxon>
    </lineage>
</organism>
<dbReference type="Gene3D" id="2.120.10.80">
    <property type="entry name" value="Kelch-type beta propeller"/>
    <property type="match status" value="1"/>
</dbReference>
<dbReference type="SUPFAM" id="SSF81383">
    <property type="entry name" value="F-box domain"/>
    <property type="match status" value="1"/>
</dbReference>
<accession>A0AA38L6R7</accession>
<dbReference type="Gene3D" id="1.20.1280.50">
    <property type="match status" value="1"/>
</dbReference>
<dbReference type="GO" id="GO:2000762">
    <property type="term" value="P:regulation of phenylpropanoid metabolic process"/>
    <property type="evidence" value="ECO:0007669"/>
    <property type="project" value="InterPro"/>
</dbReference>
<dbReference type="SMART" id="SM00256">
    <property type="entry name" value="FBOX"/>
    <property type="match status" value="1"/>
</dbReference>
<name>A0AA38L6R7_TAXCH</name>
<protein>
    <recommendedName>
        <fullName evidence="1">F-box domain-containing protein</fullName>
    </recommendedName>
</protein>
<dbReference type="InterPro" id="IPR036047">
    <property type="entry name" value="F-box-like_dom_sf"/>
</dbReference>
<dbReference type="EMBL" id="JAHRHJ020000005">
    <property type="protein sequence ID" value="KAH9314043.1"/>
    <property type="molecule type" value="Genomic_DNA"/>
</dbReference>
<dbReference type="OMA" id="NEWDVEY"/>
<dbReference type="Pfam" id="PF01344">
    <property type="entry name" value="Kelch_1"/>
    <property type="match status" value="1"/>
</dbReference>
<evidence type="ECO:0000313" key="3">
    <source>
        <dbReference type="Proteomes" id="UP000824469"/>
    </source>
</evidence>
<reference evidence="2 3" key="1">
    <citation type="journal article" date="2021" name="Nat. Plants">
        <title>The Taxus genome provides insights into paclitaxel biosynthesis.</title>
        <authorList>
            <person name="Xiong X."/>
            <person name="Gou J."/>
            <person name="Liao Q."/>
            <person name="Li Y."/>
            <person name="Zhou Q."/>
            <person name="Bi G."/>
            <person name="Li C."/>
            <person name="Du R."/>
            <person name="Wang X."/>
            <person name="Sun T."/>
            <person name="Guo L."/>
            <person name="Liang H."/>
            <person name="Lu P."/>
            <person name="Wu Y."/>
            <person name="Zhang Z."/>
            <person name="Ro D.K."/>
            <person name="Shang Y."/>
            <person name="Huang S."/>
            <person name="Yan J."/>
        </authorList>
    </citation>
    <scope>NUCLEOTIDE SEQUENCE [LARGE SCALE GENOMIC DNA]</scope>
    <source>
        <strain evidence="2">Ta-2019</strain>
    </source>
</reference>
<keyword evidence="3" id="KW-1185">Reference proteome</keyword>
<gene>
    <name evidence="2" type="ORF">KI387_022670</name>
</gene>
<evidence type="ECO:0000313" key="2">
    <source>
        <dbReference type="EMBL" id="KAH9314043.1"/>
    </source>
</evidence>
<dbReference type="InterPro" id="IPR006652">
    <property type="entry name" value="Kelch_1"/>
</dbReference>
<dbReference type="AlphaFoldDB" id="A0AA38L6R7"/>
<dbReference type="SUPFAM" id="SSF117281">
    <property type="entry name" value="Kelch motif"/>
    <property type="match status" value="1"/>
</dbReference>
<dbReference type="CDD" id="cd22152">
    <property type="entry name" value="F-box_AtAFR-like"/>
    <property type="match status" value="1"/>
</dbReference>
<dbReference type="GO" id="GO:0005829">
    <property type="term" value="C:cytosol"/>
    <property type="evidence" value="ECO:0007669"/>
    <property type="project" value="TreeGrafter"/>
</dbReference>
<sequence length="346" mass="39074">MGSLFPKLPDEIGWEILLRVEFNSHNNLRSVCRSWKAVLKSSHFYQDRKRLKLSEQRICMIQDTSPRNGCPYDCRVRVLDPIQNIWKTLSPVPKSIGNGKGIRVNAHFLSVKQKLVFIGGWDPYTLAATKTVCLYDFSSCQWRQGTNMSRWRDQFASAADAEGGVIYVAGGCNKFRAPLRSAAVYKVDEDKWDFLPDMPTAMDGCEGAFVKGKFFVRDMYGARIQCFDPHTGTWKTMADRRNTGRIVSAFGNMYCFTSTLGLIEYNCSESKWNILGSYPTDRGMFLVNWATVFGHNIILGTWNESSSSFVYMLVSPIRTQGAMKLIEIEIPSGFQGFISAAATLDI</sequence>
<proteinExistence type="predicted"/>
<dbReference type="InterPro" id="IPR001810">
    <property type="entry name" value="F-box_dom"/>
</dbReference>
<dbReference type="InterPro" id="IPR015915">
    <property type="entry name" value="Kelch-typ_b-propeller"/>
</dbReference>
<dbReference type="PANTHER" id="PTHR46407:SF21">
    <property type="entry name" value="F-BOX_KELCH-REPEAT PROTEIN SKIP20"/>
    <property type="match status" value="1"/>
</dbReference>
<dbReference type="InterPro" id="IPR044595">
    <property type="entry name" value="KMD1-4"/>
</dbReference>
<dbReference type="PANTHER" id="PTHR46407">
    <property type="entry name" value="OS02G0208700 PROTEIN"/>
    <property type="match status" value="1"/>
</dbReference>
<feature type="domain" description="F-box" evidence="1">
    <location>
        <begin position="2"/>
        <end position="48"/>
    </location>
</feature>
<dbReference type="Pfam" id="PF00646">
    <property type="entry name" value="F-box"/>
    <property type="match status" value="1"/>
</dbReference>
<dbReference type="Proteomes" id="UP000824469">
    <property type="component" value="Unassembled WGS sequence"/>
</dbReference>